<accession>A0A2H3GRX2</accession>
<dbReference type="EMBL" id="MABQ02000006">
    <property type="protein sequence ID" value="PCD33311.1"/>
    <property type="molecule type" value="Genomic_DNA"/>
</dbReference>
<name>A0A2H3GRX2_FUSOX</name>
<gene>
    <name evidence="1" type="ORF">AU210_009539</name>
</gene>
<dbReference type="Proteomes" id="UP000219602">
    <property type="component" value="Chromosome 8"/>
</dbReference>
<reference evidence="1 2" key="1">
    <citation type="journal article" date="2016" name="Environ. Microbiol.">
        <title>Effector profiles distinguish formae speciales of Fusarium oxysporum.</title>
        <authorList>
            <person name="van Dam P."/>
            <person name="Fokkens L."/>
            <person name="Schmidt S.M."/>
            <person name="Linmans J.H."/>
            <person name="Kistler H.C."/>
            <person name="Ma L.J."/>
            <person name="Rep M."/>
        </authorList>
    </citation>
    <scope>NUCLEOTIDE SEQUENCE [LARGE SCALE GENOMIC DNA]</scope>
    <source>
        <strain evidence="1 2">Forc016</strain>
    </source>
</reference>
<sequence>MIYDYKSAIVLAPFSLDSTFPVDKHPMLFLSPNKAYQNPTHCKTPIFGTLGLSNHGQLVFVHSPRPKHVPRRDGLNQLCQVVLCWGHAFVVSGGHIVVQMGRRRMASGSRW</sequence>
<evidence type="ECO:0000313" key="1">
    <source>
        <dbReference type="EMBL" id="PCD33311.1"/>
    </source>
</evidence>
<protein>
    <submittedName>
        <fullName evidence="1">Uncharacterized protein</fullName>
    </submittedName>
</protein>
<evidence type="ECO:0000313" key="2">
    <source>
        <dbReference type="Proteomes" id="UP000219602"/>
    </source>
</evidence>
<organism evidence="1 2">
    <name type="scientific">Fusarium oxysporum f. sp. radicis-cucumerinum</name>
    <dbReference type="NCBI Taxonomy" id="327505"/>
    <lineage>
        <taxon>Eukaryota</taxon>
        <taxon>Fungi</taxon>
        <taxon>Dikarya</taxon>
        <taxon>Ascomycota</taxon>
        <taxon>Pezizomycotina</taxon>
        <taxon>Sordariomycetes</taxon>
        <taxon>Hypocreomycetidae</taxon>
        <taxon>Hypocreales</taxon>
        <taxon>Nectriaceae</taxon>
        <taxon>Fusarium</taxon>
        <taxon>Fusarium oxysporum species complex</taxon>
    </lineage>
</organism>
<proteinExistence type="predicted"/>
<comment type="caution">
    <text evidence="1">The sequence shown here is derived from an EMBL/GenBank/DDBJ whole genome shotgun (WGS) entry which is preliminary data.</text>
</comment>
<reference evidence="1 2" key="2">
    <citation type="journal article" date="2017" name="Sci. Rep.">
        <title>A mobile pathogenicity chromosome in Fusarium oxysporum for infection of multiple cucurbit species.</title>
        <authorList>
            <person name="van Dam P."/>
            <person name="Fokkens L."/>
            <person name="Ayukawa Y."/>
            <person name="van der Gragt M."/>
            <person name="Ter Horst A."/>
            <person name="Brankovics B."/>
            <person name="Houterman P.M."/>
            <person name="Arie T."/>
            <person name="Rep M."/>
        </authorList>
    </citation>
    <scope>NUCLEOTIDE SEQUENCE [LARGE SCALE GENOMIC DNA]</scope>
    <source>
        <strain evidence="1 2">Forc016</strain>
    </source>
</reference>
<dbReference type="AlphaFoldDB" id="A0A2H3GRX2"/>